<evidence type="ECO:0000313" key="4">
    <source>
        <dbReference type="Proteomes" id="UP000245412"/>
    </source>
</evidence>
<gene>
    <name evidence="3" type="ORF">C7383_113140</name>
</gene>
<dbReference type="GO" id="GO:0016787">
    <property type="term" value="F:hydrolase activity"/>
    <property type="evidence" value="ECO:0007669"/>
    <property type="project" value="UniProtKB-KW"/>
</dbReference>
<accession>A0AB73T0N2</accession>
<organism evidence="3 4">
    <name type="scientific">Murimonas intestini</name>
    <dbReference type="NCBI Taxonomy" id="1337051"/>
    <lineage>
        <taxon>Bacteria</taxon>
        <taxon>Bacillati</taxon>
        <taxon>Bacillota</taxon>
        <taxon>Clostridia</taxon>
        <taxon>Lachnospirales</taxon>
        <taxon>Lachnospiraceae</taxon>
        <taxon>Murimonas</taxon>
    </lineage>
</organism>
<protein>
    <submittedName>
        <fullName evidence="3">Pimeloyl-ACP methyl ester carboxylesterase</fullName>
    </submittedName>
</protein>
<proteinExistence type="predicted"/>
<evidence type="ECO:0000259" key="2">
    <source>
        <dbReference type="Pfam" id="PF00561"/>
    </source>
</evidence>
<dbReference type="PANTHER" id="PTHR43798:SF31">
    <property type="entry name" value="AB HYDROLASE SUPERFAMILY PROTEIN YCLE"/>
    <property type="match status" value="1"/>
</dbReference>
<keyword evidence="4" id="KW-1185">Reference proteome</keyword>
<dbReference type="InterPro" id="IPR029058">
    <property type="entry name" value="AB_hydrolase_fold"/>
</dbReference>
<dbReference type="Pfam" id="PF00561">
    <property type="entry name" value="Abhydrolase_1"/>
    <property type="match status" value="1"/>
</dbReference>
<dbReference type="Gene3D" id="3.40.50.1820">
    <property type="entry name" value="alpha/beta hydrolase"/>
    <property type="match status" value="1"/>
</dbReference>
<dbReference type="InterPro" id="IPR000073">
    <property type="entry name" value="AB_hydrolase_1"/>
</dbReference>
<feature type="domain" description="AB hydrolase-1" evidence="2">
    <location>
        <begin position="39"/>
        <end position="138"/>
    </location>
</feature>
<dbReference type="AlphaFoldDB" id="A0AB73T0N2"/>
<dbReference type="EMBL" id="QGGY01000013">
    <property type="protein sequence ID" value="PWJ73353.1"/>
    <property type="molecule type" value="Genomic_DNA"/>
</dbReference>
<dbReference type="GO" id="GO:0016020">
    <property type="term" value="C:membrane"/>
    <property type="evidence" value="ECO:0007669"/>
    <property type="project" value="TreeGrafter"/>
</dbReference>
<evidence type="ECO:0000313" key="3">
    <source>
        <dbReference type="EMBL" id="PWJ73353.1"/>
    </source>
</evidence>
<dbReference type="InterPro" id="IPR050266">
    <property type="entry name" value="AB_hydrolase_sf"/>
</dbReference>
<keyword evidence="1" id="KW-0378">Hydrolase</keyword>
<sequence length="280" mass="32523">MTCGRRFIRKLVHKMIKKYIDNERGRIFYWDSGQMRECTIIFFHGLTADHTLFDCQLAFWTEKYRVITWDMPLHGESRPYRDFSFANAAEDLRQIMEKEEITHAVLAGQSAGGYVAQAFVQYYPEMADAFISIDSTPFGMKYYKKSELFWTDHYSAIARIYPYKLYCRAAASSSSRTEKARQSFYESLCRLGKKGMMEAADAYYKELPNCSEVIFPCPVLLILGEYDRTGYVSKYTRAWSRETGYPLLVIPDAAHNSNYDNPEFFNQKTEEFIAAACGFS</sequence>
<dbReference type="SUPFAM" id="SSF53474">
    <property type="entry name" value="alpha/beta-Hydrolases"/>
    <property type="match status" value="1"/>
</dbReference>
<name>A0AB73T0N2_9FIRM</name>
<dbReference type="Proteomes" id="UP000245412">
    <property type="component" value="Unassembled WGS sequence"/>
</dbReference>
<dbReference type="PANTHER" id="PTHR43798">
    <property type="entry name" value="MONOACYLGLYCEROL LIPASE"/>
    <property type="match status" value="1"/>
</dbReference>
<evidence type="ECO:0000256" key="1">
    <source>
        <dbReference type="ARBA" id="ARBA00022801"/>
    </source>
</evidence>
<reference evidence="3 4" key="1">
    <citation type="submission" date="2018-05" db="EMBL/GenBank/DDBJ databases">
        <authorList>
            <person name="Goeker M."/>
            <person name="Huntemann M."/>
            <person name="Clum A."/>
            <person name="Pillay M."/>
            <person name="Palaniappan K."/>
            <person name="Varghese N."/>
            <person name="Mikhailova N."/>
            <person name="Stamatis D."/>
            <person name="Reddy T."/>
            <person name="Daum C."/>
            <person name="Shapiro N."/>
            <person name="Ivanova N."/>
            <person name="Kyrpides N."/>
            <person name="Woyke T."/>
        </authorList>
    </citation>
    <scope>NUCLEOTIDE SEQUENCE [LARGE SCALE GENOMIC DNA]</scope>
    <source>
        <strain evidence="3 4">DSM 26524</strain>
    </source>
</reference>
<comment type="caution">
    <text evidence="3">The sequence shown here is derived from an EMBL/GenBank/DDBJ whole genome shotgun (WGS) entry which is preliminary data.</text>
</comment>